<dbReference type="InterPro" id="IPR002347">
    <property type="entry name" value="SDR_fam"/>
</dbReference>
<dbReference type="EMBL" id="JBIAQY010000002">
    <property type="protein sequence ID" value="MFF3567584.1"/>
    <property type="molecule type" value="Genomic_DNA"/>
</dbReference>
<dbReference type="SUPFAM" id="SSF51735">
    <property type="entry name" value="NAD(P)-binding Rossmann-fold domains"/>
    <property type="match status" value="1"/>
</dbReference>
<dbReference type="PROSITE" id="PS00061">
    <property type="entry name" value="ADH_SHORT"/>
    <property type="match status" value="1"/>
</dbReference>
<gene>
    <name evidence="3" type="ORF">ACFYXQ_07340</name>
</gene>
<name>A0ABW6RVR7_9NOCA</name>
<dbReference type="RefSeq" id="WP_040825235.1">
    <property type="nucleotide sequence ID" value="NZ_JBIAQY010000002.1"/>
</dbReference>
<evidence type="ECO:0000256" key="1">
    <source>
        <dbReference type="ARBA" id="ARBA00006484"/>
    </source>
</evidence>
<dbReference type="CDD" id="cd05233">
    <property type="entry name" value="SDR_c"/>
    <property type="match status" value="1"/>
</dbReference>
<dbReference type="InterPro" id="IPR020904">
    <property type="entry name" value="Sc_DH/Rdtase_CS"/>
</dbReference>
<proteinExistence type="inferred from homology"/>
<accession>A0ABW6RVR7</accession>
<evidence type="ECO:0000256" key="2">
    <source>
        <dbReference type="ARBA" id="ARBA00023002"/>
    </source>
</evidence>
<dbReference type="InterPro" id="IPR036291">
    <property type="entry name" value="NAD(P)-bd_dom_sf"/>
</dbReference>
<dbReference type="PANTHER" id="PTHR24321">
    <property type="entry name" value="DEHYDROGENASES, SHORT CHAIN"/>
    <property type="match status" value="1"/>
</dbReference>
<protein>
    <submittedName>
        <fullName evidence="3">SDR family NAD(P)-dependent oxidoreductase</fullName>
        <ecNumber evidence="3">1.1.1.-</ecNumber>
    </submittedName>
</protein>
<organism evidence="3 4">
    <name type="scientific">Nocardia jiangxiensis</name>
    <dbReference type="NCBI Taxonomy" id="282685"/>
    <lineage>
        <taxon>Bacteria</taxon>
        <taxon>Bacillati</taxon>
        <taxon>Actinomycetota</taxon>
        <taxon>Actinomycetes</taxon>
        <taxon>Mycobacteriales</taxon>
        <taxon>Nocardiaceae</taxon>
        <taxon>Nocardia</taxon>
    </lineage>
</organism>
<dbReference type="PRINTS" id="PR00081">
    <property type="entry name" value="GDHRDH"/>
</dbReference>
<keyword evidence="2 3" id="KW-0560">Oxidoreductase</keyword>
<comment type="caution">
    <text evidence="3">The sequence shown here is derived from an EMBL/GenBank/DDBJ whole genome shotgun (WGS) entry which is preliminary data.</text>
</comment>
<dbReference type="Pfam" id="PF13561">
    <property type="entry name" value="adh_short_C2"/>
    <property type="match status" value="1"/>
</dbReference>
<dbReference type="Proteomes" id="UP001601992">
    <property type="component" value="Unassembled WGS sequence"/>
</dbReference>
<dbReference type="EC" id="1.1.1.-" evidence="3"/>
<evidence type="ECO:0000313" key="3">
    <source>
        <dbReference type="EMBL" id="MFF3567584.1"/>
    </source>
</evidence>
<dbReference type="GO" id="GO:0016491">
    <property type="term" value="F:oxidoreductase activity"/>
    <property type="evidence" value="ECO:0007669"/>
    <property type="project" value="UniProtKB-KW"/>
</dbReference>
<dbReference type="PANTHER" id="PTHR24321:SF8">
    <property type="entry name" value="ESTRADIOL 17-BETA-DEHYDROGENASE 8-RELATED"/>
    <property type="match status" value="1"/>
</dbReference>
<sequence length="261" mass="27033">MSTFIDTTPDYSSLLSLAGRHVLVLGGGLGIGRQTSHAAASLGAKVSVVDTDPERAAAVAEEVGGLAITGDATDRADVERIFAEAIAAFGPLHGLADIIGISDSGPLAQTDDETWQRTLDLNLRHVFLAVQVGSKAMTEGGSMVFVGSISGTRSAPNHGVYGAAKAGVVNLARSAALELGPGIRVNVVAPGQIRTPRVAARHPEPDYYDQVGKLVPLGRVGEPHDIASAIAFFLSDLSQWITGQTLVVDGGTGRKFPYGKL</sequence>
<reference evidence="3 4" key="1">
    <citation type="submission" date="2024-10" db="EMBL/GenBank/DDBJ databases">
        <title>The Natural Products Discovery Center: Release of the First 8490 Sequenced Strains for Exploring Actinobacteria Biosynthetic Diversity.</title>
        <authorList>
            <person name="Kalkreuter E."/>
            <person name="Kautsar S.A."/>
            <person name="Yang D."/>
            <person name="Bader C.D."/>
            <person name="Teijaro C.N."/>
            <person name="Fluegel L."/>
            <person name="Davis C.M."/>
            <person name="Simpson J.R."/>
            <person name="Lauterbach L."/>
            <person name="Steele A.D."/>
            <person name="Gui C."/>
            <person name="Meng S."/>
            <person name="Li G."/>
            <person name="Viehrig K."/>
            <person name="Ye F."/>
            <person name="Su P."/>
            <person name="Kiefer A.F."/>
            <person name="Nichols A."/>
            <person name="Cepeda A.J."/>
            <person name="Yan W."/>
            <person name="Fan B."/>
            <person name="Jiang Y."/>
            <person name="Adhikari A."/>
            <person name="Zheng C.-J."/>
            <person name="Schuster L."/>
            <person name="Cowan T.M."/>
            <person name="Smanski M.J."/>
            <person name="Chevrette M.G."/>
            <person name="De Carvalho L.P.S."/>
            <person name="Shen B."/>
        </authorList>
    </citation>
    <scope>NUCLEOTIDE SEQUENCE [LARGE SCALE GENOMIC DNA]</scope>
    <source>
        <strain evidence="3 4">NPDC002593</strain>
    </source>
</reference>
<comment type="similarity">
    <text evidence="1">Belongs to the short-chain dehydrogenases/reductases (SDR) family.</text>
</comment>
<evidence type="ECO:0000313" key="4">
    <source>
        <dbReference type="Proteomes" id="UP001601992"/>
    </source>
</evidence>
<keyword evidence="4" id="KW-1185">Reference proteome</keyword>
<dbReference type="Gene3D" id="3.40.50.720">
    <property type="entry name" value="NAD(P)-binding Rossmann-like Domain"/>
    <property type="match status" value="1"/>
</dbReference>